<dbReference type="Proteomes" id="UP000050898">
    <property type="component" value="Unassembled WGS sequence"/>
</dbReference>
<dbReference type="InterPro" id="IPR000182">
    <property type="entry name" value="GNAT_dom"/>
</dbReference>
<protein>
    <submittedName>
        <fullName evidence="2">Acetyltransferase</fullName>
    </submittedName>
</protein>
<dbReference type="Pfam" id="PF13673">
    <property type="entry name" value="Acetyltransf_10"/>
    <property type="match status" value="1"/>
</dbReference>
<accession>J0L1L4</accession>
<evidence type="ECO:0000313" key="2">
    <source>
        <dbReference type="EMBL" id="KRN08669.1"/>
    </source>
</evidence>
<reference evidence="2 3" key="1">
    <citation type="journal article" date="2015" name="Genome Announc.">
        <title>Expanding the biotechnology potential of lactobacilli through comparative genomics of 213 strains and associated genera.</title>
        <authorList>
            <person name="Sun Z."/>
            <person name="Harris H.M."/>
            <person name="McCann A."/>
            <person name="Guo C."/>
            <person name="Argimon S."/>
            <person name="Zhang W."/>
            <person name="Yang X."/>
            <person name="Jeffery I.B."/>
            <person name="Cooney J.C."/>
            <person name="Kagawa T.F."/>
            <person name="Liu W."/>
            <person name="Song Y."/>
            <person name="Salvetti E."/>
            <person name="Wrobel A."/>
            <person name="Rasinkangas P."/>
            <person name="Parkhill J."/>
            <person name="Rea M.C."/>
            <person name="O'Sullivan O."/>
            <person name="Ritari J."/>
            <person name="Douillard F.P."/>
            <person name="Paul Ross R."/>
            <person name="Yang R."/>
            <person name="Briner A.E."/>
            <person name="Felis G.E."/>
            <person name="de Vos W.M."/>
            <person name="Barrangou R."/>
            <person name="Klaenhammer T.R."/>
            <person name="Caufield P.W."/>
            <person name="Cui Y."/>
            <person name="Zhang H."/>
            <person name="O'Toole P.W."/>
        </authorList>
    </citation>
    <scope>NUCLEOTIDE SEQUENCE [LARGE SCALE GENOMIC DNA]</scope>
    <source>
        <strain evidence="2 3">DSM 20444</strain>
    </source>
</reference>
<dbReference type="GeneID" id="98315685"/>
<organism evidence="2 3">
    <name type="scientific">Liquorilactobacillus mali KCTC 3596 = DSM 20444</name>
    <dbReference type="NCBI Taxonomy" id="1046596"/>
    <lineage>
        <taxon>Bacteria</taxon>
        <taxon>Bacillati</taxon>
        <taxon>Bacillota</taxon>
        <taxon>Bacilli</taxon>
        <taxon>Lactobacillales</taxon>
        <taxon>Lactobacillaceae</taxon>
        <taxon>Liquorilactobacillus</taxon>
    </lineage>
</organism>
<feature type="domain" description="N-acetyltransferase" evidence="1">
    <location>
        <begin position="5"/>
        <end position="143"/>
    </location>
</feature>
<gene>
    <name evidence="2" type="ORF">FD00_GL001973</name>
</gene>
<dbReference type="PROSITE" id="PS51186">
    <property type="entry name" value="GNAT"/>
    <property type="match status" value="1"/>
</dbReference>
<dbReference type="InterPro" id="IPR016181">
    <property type="entry name" value="Acyl_CoA_acyltransferase"/>
</dbReference>
<dbReference type="CDD" id="cd04301">
    <property type="entry name" value="NAT_SF"/>
    <property type="match status" value="1"/>
</dbReference>
<dbReference type="RefSeq" id="WP_003687277.1">
    <property type="nucleotide sequence ID" value="NZ_AKKT01000010.1"/>
</dbReference>
<dbReference type="PATRIC" id="fig|1046596.6.peg.2069"/>
<dbReference type="AlphaFoldDB" id="J0L1L4"/>
<keyword evidence="2" id="KW-0808">Transferase</keyword>
<evidence type="ECO:0000313" key="3">
    <source>
        <dbReference type="Proteomes" id="UP000050898"/>
    </source>
</evidence>
<evidence type="ECO:0000259" key="1">
    <source>
        <dbReference type="PROSITE" id="PS51186"/>
    </source>
</evidence>
<proteinExistence type="predicted"/>
<dbReference type="EMBL" id="AYYH01000057">
    <property type="protein sequence ID" value="KRN08669.1"/>
    <property type="molecule type" value="Genomic_DNA"/>
</dbReference>
<dbReference type="Gene3D" id="3.40.630.30">
    <property type="match status" value="1"/>
</dbReference>
<dbReference type="GO" id="GO:0016747">
    <property type="term" value="F:acyltransferase activity, transferring groups other than amino-acyl groups"/>
    <property type="evidence" value="ECO:0007669"/>
    <property type="project" value="InterPro"/>
</dbReference>
<dbReference type="SUPFAM" id="SSF55729">
    <property type="entry name" value="Acyl-CoA N-acyltransferases (Nat)"/>
    <property type="match status" value="1"/>
</dbReference>
<comment type="caution">
    <text evidence="2">The sequence shown here is derived from an EMBL/GenBank/DDBJ whole genome shotgun (WGS) entry which is preliminary data.</text>
</comment>
<keyword evidence="3" id="KW-1185">Reference proteome</keyword>
<name>J0L1L4_9LACO</name>
<dbReference type="OrthoDB" id="9796171at2"/>
<sequence>MIAFYRTTDVTSKVYQDALSIRKEVFVSEQGVPEKLEIDAEELATHYVGYVENQAVVTARTIEEDDGAWHIQRVAALNSQRHKGYAKELMKCIEEMAVEEKIPYLTLGAQDQAQNFYSKLGFKVVGEGFLDAGISHHKMNKKL</sequence>